<dbReference type="Gene3D" id="3.90.79.10">
    <property type="entry name" value="Nucleoside Triphosphate Pyrophosphohydrolase"/>
    <property type="match status" value="1"/>
</dbReference>
<dbReference type="NCBIfam" id="TIGR02150">
    <property type="entry name" value="IPP_isom_1"/>
    <property type="match status" value="1"/>
</dbReference>
<dbReference type="InterPro" id="IPR011876">
    <property type="entry name" value="IsopentenylPP_isomerase_typ1"/>
</dbReference>
<dbReference type="PIRSF" id="PIRSF018427">
    <property type="entry name" value="Isopntndiph_ism"/>
    <property type="match status" value="1"/>
</dbReference>
<organism evidence="9 10">
    <name type="scientific">Molorchus minor</name>
    <dbReference type="NCBI Taxonomy" id="1323400"/>
    <lineage>
        <taxon>Eukaryota</taxon>
        <taxon>Metazoa</taxon>
        <taxon>Ecdysozoa</taxon>
        <taxon>Arthropoda</taxon>
        <taxon>Hexapoda</taxon>
        <taxon>Insecta</taxon>
        <taxon>Pterygota</taxon>
        <taxon>Neoptera</taxon>
        <taxon>Endopterygota</taxon>
        <taxon>Coleoptera</taxon>
        <taxon>Polyphaga</taxon>
        <taxon>Cucujiformia</taxon>
        <taxon>Chrysomeloidea</taxon>
        <taxon>Cerambycidae</taxon>
        <taxon>Lamiinae</taxon>
        <taxon>Monochamini</taxon>
        <taxon>Molorchus</taxon>
    </lineage>
</organism>
<protein>
    <recommendedName>
        <fullName evidence="5">isopentenyl-diphosphate Delta-isomerase</fullName>
        <ecNumber evidence="5">5.3.3.2</ecNumber>
    </recommendedName>
</protein>
<dbReference type="SUPFAM" id="SSF55811">
    <property type="entry name" value="Nudix"/>
    <property type="match status" value="1"/>
</dbReference>
<comment type="catalytic activity">
    <reaction evidence="1">
        <text>isopentenyl diphosphate = dimethylallyl diphosphate</text>
        <dbReference type="Rhea" id="RHEA:23284"/>
        <dbReference type="ChEBI" id="CHEBI:57623"/>
        <dbReference type="ChEBI" id="CHEBI:128769"/>
        <dbReference type="EC" id="5.3.3.2"/>
    </reaction>
</comment>
<dbReference type="EMBL" id="JAPWTJ010001365">
    <property type="protein sequence ID" value="KAJ8972292.1"/>
    <property type="molecule type" value="Genomic_DNA"/>
</dbReference>
<evidence type="ECO:0000256" key="5">
    <source>
        <dbReference type="ARBA" id="ARBA00012057"/>
    </source>
</evidence>
<evidence type="ECO:0000256" key="1">
    <source>
        <dbReference type="ARBA" id="ARBA00000374"/>
    </source>
</evidence>
<dbReference type="PANTHER" id="PTHR10885">
    <property type="entry name" value="ISOPENTENYL-DIPHOSPHATE DELTA-ISOMERASE"/>
    <property type="match status" value="1"/>
</dbReference>
<keyword evidence="7" id="KW-0413">Isomerase</keyword>
<comment type="function">
    <text evidence="2">Catalyzes the 1,3-allylic rearrangement of the homoallylic substrate isopentenyl (IPP) to its highly electrophilic allylic isomer, dimethylallyl diphosphate (DMAPP).</text>
</comment>
<gene>
    <name evidence="9" type="ORF">NQ317_018626</name>
</gene>
<evidence type="ECO:0000313" key="10">
    <source>
        <dbReference type="Proteomes" id="UP001162164"/>
    </source>
</evidence>
<dbReference type="EC" id="5.3.3.2" evidence="5"/>
<dbReference type="Pfam" id="PF00293">
    <property type="entry name" value="NUDIX"/>
    <property type="match status" value="1"/>
</dbReference>
<comment type="caution">
    <text evidence="9">The sequence shown here is derived from an EMBL/GenBank/DDBJ whole genome shotgun (WGS) entry which is preliminary data.</text>
</comment>
<name>A0ABQ9J387_9CUCU</name>
<keyword evidence="6" id="KW-0414">Isoprene biosynthesis</keyword>
<dbReference type="InterPro" id="IPR000086">
    <property type="entry name" value="NUDIX_hydrolase_dom"/>
</dbReference>
<proteinExistence type="inferred from homology"/>
<sequence>MLTFTVKNSSRLFIGRNLFCSVANCKENVVDPVQESFLKERCFLVDENDKIIGQANKKECHLVQKNGEIPLHRAFSLFLFNGKGHLLLQKRSPEKITYPEHYTNSCCSHPVADFPAEDEEINAIGVKRAAQRRLNYELGISIDSIPLEDFKYITRVHYKDEGNGKWGEHEIDYVLFLQKDVKLTPNPNEISEISYVPRKELDEFIPTLTGPLTPWFQLILKHRLRFWWDNLNKLDDVKDHENILRLKF</sequence>
<evidence type="ECO:0000256" key="3">
    <source>
        <dbReference type="ARBA" id="ARBA00004826"/>
    </source>
</evidence>
<evidence type="ECO:0000256" key="2">
    <source>
        <dbReference type="ARBA" id="ARBA00003951"/>
    </source>
</evidence>
<dbReference type="PANTHER" id="PTHR10885:SF0">
    <property type="entry name" value="ISOPENTENYL-DIPHOSPHATE DELTA-ISOMERASE"/>
    <property type="match status" value="1"/>
</dbReference>
<keyword evidence="10" id="KW-1185">Reference proteome</keyword>
<reference evidence="9" key="1">
    <citation type="journal article" date="2023" name="Insect Mol. Biol.">
        <title>Genome sequencing provides insights into the evolution of gene families encoding plant cell wall-degrading enzymes in longhorned beetles.</title>
        <authorList>
            <person name="Shin N.R."/>
            <person name="Okamura Y."/>
            <person name="Kirsch R."/>
            <person name="Pauchet Y."/>
        </authorList>
    </citation>
    <scope>NUCLEOTIDE SEQUENCE</scope>
    <source>
        <strain evidence="9">MMC_N1</strain>
    </source>
</reference>
<evidence type="ECO:0000259" key="8">
    <source>
        <dbReference type="PROSITE" id="PS51462"/>
    </source>
</evidence>
<evidence type="ECO:0000256" key="7">
    <source>
        <dbReference type="ARBA" id="ARBA00023235"/>
    </source>
</evidence>
<evidence type="ECO:0000256" key="6">
    <source>
        <dbReference type="ARBA" id="ARBA00023229"/>
    </source>
</evidence>
<dbReference type="CDD" id="cd02885">
    <property type="entry name" value="NUDIX_IPP_Isomerase"/>
    <property type="match status" value="1"/>
</dbReference>
<evidence type="ECO:0000313" key="9">
    <source>
        <dbReference type="EMBL" id="KAJ8972292.1"/>
    </source>
</evidence>
<accession>A0ABQ9J387</accession>
<evidence type="ECO:0000256" key="4">
    <source>
        <dbReference type="ARBA" id="ARBA00007579"/>
    </source>
</evidence>
<comment type="similarity">
    <text evidence="4">Belongs to the IPP isomerase type 1 family.</text>
</comment>
<dbReference type="PROSITE" id="PS51462">
    <property type="entry name" value="NUDIX"/>
    <property type="match status" value="1"/>
</dbReference>
<feature type="domain" description="Nudix hydrolase" evidence="8">
    <location>
        <begin position="70"/>
        <end position="218"/>
    </location>
</feature>
<dbReference type="Proteomes" id="UP001162164">
    <property type="component" value="Unassembled WGS sequence"/>
</dbReference>
<comment type="pathway">
    <text evidence="3">Isoprenoid biosynthesis; dimethylallyl diphosphate biosynthesis; dimethylallyl diphosphate from isopentenyl diphosphate: step 1/1.</text>
</comment>
<dbReference type="InterPro" id="IPR015797">
    <property type="entry name" value="NUDIX_hydrolase-like_dom_sf"/>
</dbReference>